<sequence length="175" mass="19831">MTQNQYIINRKVSMLELGRTLGNISDACRKLGVSRQHYYDIKQAIKEDGLEGLLEKSRRTPRVGNRVPLEIEEKVLAYSLEYPTQGQTRTANELGKQGILISAGGVRSIWLRHQLQVKSLRLKRLEKWAAENIGVLTESQVQALEDAKEEREAHGEVESPHPAFLVAQDTCYIGY</sequence>
<feature type="non-terminal residue" evidence="1">
    <location>
        <position position="175"/>
    </location>
</feature>
<organism evidence="1">
    <name type="scientific">marine sediment metagenome</name>
    <dbReference type="NCBI Taxonomy" id="412755"/>
    <lineage>
        <taxon>unclassified sequences</taxon>
        <taxon>metagenomes</taxon>
        <taxon>ecological metagenomes</taxon>
    </lineage>
</organism>
<dbReference type="InterPro" id="IPR009057">
    <property type="entry name" value="Homeodomain-like_sf"/>
</dbReference>
<dbReference type="SUPFAM" id="SSF46689">
    <property type="entry name" value="Homeodomain-like"/>
    <property type="match status" value="1"/>
</dbReference>
<name>A0A0F8XAN2_9ZZZZ</name>
<evidence type="ECO:0008006" key="2">
    <source>
        <dbReference type="Google" id="ProtNLM"/>
    </source>
</evidence>
<proteinExistence type="predicted"/>
<dbReference type="AlphaFoldDB" id="A0A0F8XAN2"/>
<comment type="caution">
    <text evidence="1">The sequence shown here is derived from an EMBL/GenBank/DDBJ whole genome shotgun (WGS) entry which is preliminary data.</text>
</comment>
<dbReference type="EMBL" id="LAZR01064184">
    <property type="protein sequence ID" value="KKK58025.1"/>
    <property type="molecule type" value="Genomic_DNA"/>
</dbReference>
<accession>A0A0F8XAN2</accession>
<gene>
    <name evidence="1" type="ORF">LCGC14_3048570</name>
</gene>
<protein>
    <recommendedName>
        <fullName evidence="2">Winged helix-turn helix domain-containing protein</fullName>
    </recommendedName>
</protein>
<dbReference type="Pfam" id="PF13551">
    <property type="entry name" value="HTH_29"/>
    <property type="match status" value="1"/>
</dbReference>
<evidence type="ECO:0000313" key="1">
    <source>
        <dbReference type="EMBL" id="KKK58025.1"/>
    </source>
</evidence>
<reference evidence="1" key="1">
    <citation type="journal article" date="2015" name="Nature">
        <title>Complex archaea that bridge the gap between prokaryotes and eukaryotes.</title>
        <authorList>
            <person name="Spang A."/>
            <person name="Saw J.H."/>
            <person name="Jorgensen S.L."/>
            <person name="Zaremba-Niedzwiedzka K."/>
            <person name="Martijn J."/>
            <person name="Lind A.E."/>
            <person name="van Eijk R."/>
            <person name="Schleper C."/>
            <person name="Guy L."/>
            <person name="Ettema T.J."/>
        </authorList>
    </citation>
    <scope>NUCLEOTIDE SEQUENCE</scope>
</reference>